<dbReference type="Proteomes" id="UP001211872">
    <property type="component" value="Chromosome"/>
</dbReference>
<comment type="subcellular location">
    <subcellularLocation>
        <location evidence="1">Cell membrane</location>
        <topology evidence="1">Multi-pass membrane protein</topology>
    </subcellularLocation>
</comment>
<dbReference type="Pfam" id="PF10035">
    <property type="entry name" value="DUF2179"/>
    <property type="match status" value="1"/>
</dbReference>
<evidence type="ECO:0000256" key="2">
    <source>
        <dbReference type="ARBA" id="ARBA00022475"/>
    </source>
</evidence>
<evidence type="ECO:0000256" key="6">
    <source>
        <dbReference type="SAM" id="Phobius"/>
    </source>
</evidence>
<evidence type="ECO:0000256" key="5">
    <source>
        <dbReference type="ARBA" id="ARBA00023136"/>
    </source>
</evidence>
<dbReference type="InterPro" id="IPR019264">
    <property type="entry name" value="DUF2179"/>
</dbReference>
<organism evidence="8 9">
    <name type="scientific">Hymenobacter yonginensis</name>
    <dbReference type="NCBI Taxonomy" id="748197"/>
    <lineage>
        <taxon>Bacteria</taxon>
        <taxon>Pseudomonadati</taxon>
        <taxon>Bacteroidota</taxon>
        <taxon>Cytophagia</taxon>
        <taxon>Cytophagales</taxon>
        <taxon>Hymenobacteraceae</taxon>
        <taxon>Hymenobacter</taxon>
    </lineage>
</organism>
<dbReference type="PANTHER" id="PTHR33545:SF3">
    <property type="entry name" value="UPF0750 MEMBRANE PROTEIN YQFU"/>
    <property type="match status" value="1"/>
</dbReference>
<keyword evidence="5 6" id="KW-0472">Membrane</keyword>
<evidence type="ECO:0000259" key="7">
    <source>
        <dbReference type="Pfam" id="PF10035"/>
    </source>
</evidence>
<dbReference type="InterPro" id="IPR015867">
    <property type="entry name" value="N-reg_PII/ATP_PRibTrfase_C"/>
</dbReference>
<keyword evidence="4 6" id="KW-1133">Transmembrane helix</keyword>
<feature type="transmembrane region" description="Helical" evidence="6">
    <location>
        <begin position="118"/>
        <end position="139"/>
    </location>
</feature>
<evidence type="ECO:0000256" key="4">
    <source>
        <dbReference type="ARBA" id="ARBA00022989"/>
    </source>
</evidence>
<feature type="transmembrane region" description="Helical" evidence="6">
    <location>
        <begin position="90"/>
        <end position="111"/>
    </location>
</feature>
<proteinExistence type="predicted"/>
<feature type="transmembrane region" description="Helical" evidence="6">
    <location>
        <begin position="51"/>
        <end position="70"/>
    </location>
</feature>
<gene>
    <name evidence="8" type="ORF">O9Z63_02400</name>
</gene>
<feature type="transmembrane region" description="Helical" evidence="6">
    <location>
        <begin position="145"/>
        <end position="163"/>
    </location>
</feature>
<dbReference type="PIRSF" id="PIRSF006483">
    <property type="entry name" value="Membrane_protein_YitT"/>
    <property type="match status" value="1"/>
</dbReference>
<dbReference type="InterPro" id="IPR051461">
    <property type="entry name" value="UPF0750_membrane"/>
</dbReference>
<accession>A0ABY7PPA4</accession>
<evidence type="ECO:0000256" key="1">
    <source>
        <dbReference type="ARBA" id="ARBA00004651"/>
    </source>
</evidence>
<sequence length="326" mass="35492">MLIPQLIFLDKLRNKTTPDAPPGKPKRRLKRRPHRTAAAARRWFRHHLFSAMYLALGVLSAAFGLKAFLLPNDFIDGGVTGISLLVRQLTGLPLSLLIIVINAPFIVMAYFQMGRTLALKSLGAILALAAVLLVVSFPTLTQDKLLISVFGGFFLGAGIGLAMRGGGVLDGTEILAVFLSKKTSLTVGDIILLFNIGIFAVAAYVLSIETALYSILAYLSAAKTIDFLIDGIEEYTGVTIISGRSDAIRRMITEKLGRGATVYMGKRGYGTHGDQPNPVEIVFTVVTRLELSRLKGEIDQIDRQAFIVMHSVKDTKGGMIKKRPLH</sequence>
<feature type="transmembrane region" description="Helical" evidence="6">
    <location>
        <begin position="184"/>
        <end position="206"/>
    </location>
</feature>
<reference evidence="8 9" key="1">
    <citation type="journal article" date="2011" name="Int. J. Syst. Evol. Microbiol.">
        <title>Hymenobacter yonginensis sp. nov., isolated from a mesotrophic artificial lake.</title>
        <authorList>
            <person name="Joung Y."/>
            <person name="Cho S.H."/>
            <person name="Kim H."/>
            <person name="Kim S.B."/>
            <person name="Joh K."/>
        </authorList>
    </citation>
    <scope>NUCLEOTIDE SEQUENCE [LARGE SCALE GENOMIC DNA]</scope>
    <source>
        <strain evidence="8 9">KCTC 22745</strain>
    </source>
</reference>
<keyword evidence="2" id="KW-1003">Cell membrane</keyword>
<dbReference type="RefSeq" id="WP_270127681.1">
    <property type="nucleotide sequence ID" value="NZ_CP115396.1"/>
</dbReference>
<dbReference type="CDD" id="cd16380">
    <property type="entry name" value="YitT_C"/>
    <property type="match status" value="1"/>
</dbReference>
<keyword evidence="3 6" id="KW-0812">Transmembrane</keyword>
<dbReference type="InterPro" id="IPR003740">
    <property type="entry name" value="YitT"/>
</dbReference>
<keyword evidence="9" id="KW-1185">Reference proteome</keyword>
<evidence type="ECO:0000313" key="8">
    <source>
        <dbReference type="EMBL" id="WBO85100.1"/>
    </source>
</evidence>
<name>A0ABY7PPA4_9BACT</name>
<dbReference type="PANTHER" id="PTHR33545">
    <property type="entry name" value="UPF0750 MEMBRANE PROTEIN YITT-RELATED"/>
    <property type="match status" value="1"/>
</dbReference>
<protein>
    <submittedName>
        <fullName evidence="8">YitT family protein</fullName>
    </submittedName>
</protein>
<evidence type="ECO:0000256" key="3">
    <source>
        <dbReference type="ARBA" id="ARBA00022692"/>
    </source>
</evidence>
<evidence type="ECO:0000313" key="9">
    <source>
        <dbReference type="Proteomes" id="UP001211872"/>
    </source>
</evidence>
<dbReference type="Pfam" id="PF02588">
    <property type="entry name" value="YitT_membrane"/>
    <property type="match status" value="1"/>
</dbReference>
<feature type="domain" description="DUF2179" evidence="7">
    <location>
        <begin position="258"/>
        <end position="317"/>
    </location>
</feature>
<dbReference type="Gene3D" id="3.30.70.120">
    <property type="match status" value="1"/>
</dbReference>
<dbReference type="EMBL" id="CP115396">
    <property type="protein sequence ID" value="WBO85100.1"/>
    <property type="molecule type" value="Genomic_DNA"/>
</dbReference>